<dbReference type="Pfam" id="PF22381">
    <property type="entry name" value="Staph_reg_Sar_Rot"/>
    <property type="match status" value="1"/>
</dbReference>
<dbReference type="InterPro" id="IPR036388">
    <property type="entry name" value="WH-like_DNA-bd_sf"/>
</dbReference>
<keyword evidence="3" id="KW-0804">Transcription</keyword>
<keyword evidence="6" id="KW-1185">Reference proteome</keyword>
<organism evidence="5 6">
    <name type="scientific">Streptomyces mexicanus</name>
    <dbReference type="NCBI Taxonomy" id="178566"/>
    <lineage>
        <taxon>Bacteria</taxon>
        <taxon>Bacillati</taxon>
        <taxon>Actinomycetota</taxon>
        <taxon>Actinomycetes</taxon>
        <taxon>Kitasatosporales</taxon>
        <taxon>Streptomycetaceae</taxon>
        <taxon>Streptomyces</taxon>
    </lineage>
</organism>
<accession>A0A7X1I5E2</accession>
<keyword evidence="2" id="KW-0238">DNA-binding</keyword>
<dbReference type="InterPro" id="IPR039422">
    <property type="entry name" value="MarR/SlyA-like"/>
</dbReference>
<evidence type="ECO:0000313" key="6">
    <source>
        <dbReference type="Proteomes" id="UP000517694"/>
    </source>
</evidence>
<proteinExistence type="predicted"/>
<reference evidence="5 6" key="1">
    <citation type="submission" date="2020-08" db="EMBL/GenBank/DDBJ databases">
        <title>Whole-Genome Sequence of French Clinical Streptomyces mexicanus Strain Q0842.</title>
        <authorList>
            <person name="Boxberger M."/>
            <person name="La Scola B."/>
        </authorList>
    </citation>
    <scope>NUCLEOTIDE SEQUENCE [LARGE SCALE GENOMIC DNA]</scope>
    <source>
        <strain evidence="5 6">Marseille-Q0842</strain>
    </source>
</reference>
<evidence type="ECO:0000256" key="1">
    <source>
        <dbReference type="ARBA" id="ARBA00023015"/>
    </source>
</evidence>
<gene>
    <name evidence="5" type="ORF">H1R13_18535</name>
</gene>
<dbReference type="PRINTS" id="PR00598">
    <property type="entry name" value="HTHMARR"/>
</dbReference>
<name>A0A7X1I5E2_9ACTN</name>
<protein>
    <submittedName>
        <fullName evidence="5">MarR family transcriptional regulator</fullName>
    </submittedName>
</protein>
<evidence type="ECO:0000256" key="2">
    <source>
        <dbReference type="ARBA" id="ARBA00023125"/>
    </source>
</evidence>
<evidence type="ECO:0000259" key="4">
    <source>
        <dbReference type="PROSITE" id="PS50995"/>
    </source>
</evidence>
<dbReference type="SUPFAM" id="SSF46785">
    <property type="entry name" value="Winged helix' DNA-binding domain"/>
    <property type="match status" value="1"/>
</dbReference>
<dbReference type="InterPro" id="IPR000835">
    <property type="entry name" value="HTH_MarR-typ"/>
</dbReference>
<sequence length="141" mass="15240">MRRSRSATVGQSEAGLSMSQLALLTTLTQDAEGEGVPVSRLAADAEVSVPTATRMLQQLEHKNVVTRRRAPHDERQVLIRLTEEGAERLAAMQAELRARQYAALSQFTPQEQHELAAQLDRLAGIIGETVPGAARSAADQG</sequence>
<feature type="domain" description="HTH marR-type" evidence="4">
    <location>
        <begin position="1"/>
        <end position="124"/>
    </location>
</feature>
<dbReference type="GO" id="GO:0006950">
    <property type="term" value="P:response to stress"/>
    <property type="evidence" value="ECO:0007669"/>
    <property type="project" value="TreeGrafter"/>
</dbReference>
<dbReference type="EMBL" id="JACMHY010000007">
    <property type="protein sequence ID" value="MBC2866893.1"/>
    <property type="molecule type" value="Genomic_DNA"/>
</dbReference>
<dbReference type="PANTHER" id="PTHR33164:SF104">
    <property type="entry name" value="TRANSCRIPTIONAL REGULATORY PROTEIN"/>
    <property type="match status" value="1"/>
</dbReference>
<dbReference type="AlphaFoldDB" id="A0A7X1I5E2"/>
<evidence type="ECO:0000313" key="5">
    <source>
        <dbReference type="EMBL" id="MBC2866893.1"/>
    </source>
</evidence>
<dbReference type="Gene3D" id="1.10.10.10">
    <property type="entry name" value="Winged helix-like DNA-binding domain superfamily/Winged helix DNA-binding domain"/>
    <property type="match status" value="1"/>
</dbReference>
<keyword evidence="1" id="KW-0805">Transcription regulation</keyword>
<dbReference type="GO" id="GO:0003677">
    <property type="term" value="F:DNA binding"/>
    <property type="evidence" value="ECO:0007669"/>
    <property type="project" value="UniProtKB-KW"/>
</dbReference>
<dbReference type="PANTHER" id="PTHR33164">
    <property type="entry name" value="TRANSCRIPTIONAL REGULATOR, MARR FAMILY"/>
    <property type="match status" value="1"/>
</dbReference>
<dbReference type="OrthoDB" id="9806864at2"/>
<dbReference type="SMART" id="SM00347">
    <property type="entry name" value="HTH_MARR"/>
    <property type="match status" value="1"/>
</dbReference>
<comment type="caution">
    <text evidence="5">The sequence shown here is derived from an EMBL/GenBank/DDBJ whole genome shotgun (WGS) entry which is preliminary data.</text>
</comment>
<dbReference type="PROSITE" id="PS50995">
    <property type="entry name" value="HTH_MARR_2"/>
    <property type="match status" value="1"/>
</dbReference>
<dbReference type="Proteomes" id="UP000517694">
    <property type="component" value="Unassembled WGS sequence"/>
</dbReference>
<dbReference type="GO" id="GO:0003700">
    <property type="term" value="F:DNA-binding transcription factor activity"/>
    <property type="evidence" value="ECO:0007669"/>
    <property type="project" value="InterPro"/>
</dbReference>
<dbReference type="InterPro" id="IPR055166">
    <property type="entry name" value="Transc_reg_Sar_Rot_HTH"/>
</dbReference>
<evidence type="ECO:0000256" key="3">
    <source>
        <dbReference type="ARBA" id="ARBA00023163"/>
    </source>
</evidence>
<dbReference type="InterPro" id="IPR036390">
    <property type="entry name" value="WH_DNA-bd_sf"/>
</dbReference>